<protein>
    <recommendedName>
        <fullName evidence="7">F5/8 type C domain-containing protein</fullName>
    </recommendedName>
</protein>
<dbReference type="InterPro" id="IPR050633">
    <property type="entry name" value="Neuropilin_MCO_CoagFactor"/>
</dbReference>
<reference evidence="10" key="1">
    <citation type="submission" date="2012-12" db="EMBL/GenBank/DDBJ databases">
        <authorList>
            <person name="Hellsten U."/>
            <person name="Grimwood J."/>
            <person name="Chapman J.A."/>
            <person name="Shapiro H."/>
            <person name="Aerts A."/>
            <person name="Otillar R.P."/>
            <person name="Terry A.Y."/>
            <person name="Boore J.L."/>
            <person name="Simakov O."/>
            <person name="Marletaz F."/>
            <person name="Cho S.-J."/>
            <person name="Edsinger-Gonzales E."/>
            <person name="Havlak P."/>
            <person name="Kuo D.-H."/>
            <person name="Larsson T."/>
            <person name="Lv J."/>
            <person name="Arendt D."/>
            <person name="Savage R."/>
            <person name="Osoegawa K."/>
            <person name="de Jong P."/>
            <person name="Lindberg D.R."/>
            <person name="Seaver E.C."/>
            <person name="Weisblat D.A."/>
            <person name="Putnam N.H."/>
            <person name="Grigoriev I.V."/>
            <person name="Rokhsar D.S."/>
        </authorList>
    </citation>
    <scope>NUCLEOTIDE SEQUENCE</scope>
    <source>
        <strain evidence="10">I ESC-2004</strain>
    </source>
</reference>
<dbReference type="CDD" id="cd00057">
    <property type="entry name" value="FA58C"/>
    <property type="match status" value="2"/>
</dbReference>
<dbReference type="EMBL" id="KB292310">
    <property type="protein sequence ID" value="ELU17786.1"/>
    <property type="molecule type" value="Genomic_DNA"/>
</dbReference>
<dbReference type="STRING" id="283909.R7VKY5"/>
<dbReference type="OrthoDB" id="10028859at2759"/>
<dbReference type="InterPro" id="IPR000421">
    <property type="entry name" value="FA58C"/>
</dbReference>
<keyword evidence="6" id="KW-1015">Disulfide bond</keyword>
<dbReference type="GO" id="GO:0038023">
    <property type="term" value="F:signaling receptor activity"/>
    <property type="evidence" value="ECO:0007669"/>
    <property type="project" value="TreeGrafter"/>
</dbReference>
<name>R7VKY5_CAPTE</name>
<keyword evidence="5" id="KW-0472">Membrane</keyword>
<dbReference type="EnsemblMetazoa" id="CapteT136144">
    <property type="protein sequence ID" value="CapteP136144"/>
    <property type="gene ID" value="CapteG136144"/>
</dbReference>
<reference evidence="8 10" key="2">
    <citation type="journal article" date="2013" name="Nature">
        <title>Insights into bilaterian evolution from three spiralian genomes.</title>
        <authorList>
            <person name="Simakov O."/>
            <person name="Marletaz F."/>
            <person name="Cho S.J."/>
            <person name="Edsinger-Gonzales E."/>
            <person name="Havlak P."/>
            <person name="Hellsten U."/>
            <person name="Kuo D.H."/>
            <person name="Larsson T."/>
            <person name="Lv J."/>
            <person name="Arendt D."/>
            <person name="Savage R."/>
            <person name="Osoegawa K."/>
            <person name="de Jong P."/>
            <person name="Grimwood J."/>
            <person name="Chapman J.A."/>
            <person name="Shapiro H."/>
            <person name="Aerts A."/>
            <person name="Otillar R.P."/>
            <person name="Terry A.Y."/>
            <person name="Boore J.L."/>
            <person name="Grigoriev I.V."/>
            <person name="Lindberg D.R."/>
            <person name="Seaver E.C."/>
            <person name="Weisblat D.A."/>
            <person name="Putnam N.H."/>
            <person name="Rokhsar D.S."/>
        </authorList>
    </citation>
    <scope>NUCLEOTIDE SEQUENCE</scope>
    <source>
        <strain evidence="8 10">I ESC-2004</strain>
    </source>
</reference>
<feature type="domain" description="F5/8 type C" evidence="7">
    <location>
        <begin position="8"/>
        <end position="157"/>
    </location>
</feature>
<dbReference type="GO" id="GO:0005576">
    <property type="term" value="C:extracellular region"/>
    <property type="evidence" value="ECO:0007669"/>
    <property type="project" value="UniProtKB-SubCell"/>
</dbReference>
<feature type="domain" description="F5/8 type C" evidence="7">
    <location>
        <begin position="164"/>
        <end position="319"/>
    </location>
</feature>
<evidence type="ECO:0000313" key="8">
    <source>
        <dbReference type="EMBL" id="ELU17786.1"/>
    </source>
</evidence>
<proteinExistence type="predicted"/>
<evidence type="ECO:0000313" key="9">
    <source>
        <dbReference type="EnsemblMetazoa" id="CapteP136144"/>
    </source>
</evidence>
<evidence type="ECO:0000256" key="6">
    <source>
        <dbReference type="ARBA" id="ARBA00023157"/>
    </source>
</evidence>
<comment type="subcellular location">
    <subcellularLocation>
        <location evidence="1">Endomembrane system</location>
        <topology evidence="1">Peripheral membrane protein</topology>
    </subcellularLocation>
    <subcellularLocation>
        <location evidence="2">Secreted</location>
    </subcellularLocation>
</comment>
<organism evidence="8">
    <name type="scientific">Capitella teleta</name>
    <name type="common">Polychaete worm</name>
    <dbReference type="NCBI Taxonomy" id="283909"/>
    <lineage>
        <taxon>Eukaryota</taxon>
        <taxon>Metazoa</taxon>
        <taxon>Spiralia</taxon>
        <taxon>Lophotrochozoa</taxon>
        <taxon>Annelida</taxon>
        <taxon>Polychaeta</taxon>
        <taxon>Sedentaria</taxon>
        <taxon>Scolecida</taxon>
        <taxon>Capitellidae</taxon>
        <taxon>Capitella</taxon>
    </lineage>
</organism>
<evidence type="ECO:0000256" key="3">
    <source>
        <dbReference type="ARBA" id="ARBA00022525"/>
    </source>
</evidence>
<dbReference type="HOGENOM" id="CLU_030066_0_2_1"/>
<dbReference type="Proteomes" id="UP000014760">
    <property type="component" value="Unassembled WGS sequence"/>
</dbReference>
<dbReference type="EMBL" id="AMQN01016684">
    <property type="status" value="NOT_ANNOTATED_CDS"/>
    <property type="molecule type" value="Genomic_DNA"/>
</dbReference>
<dbReference type="Pfam" id="PF00754">
    <property type="entry name" value="F5_F8_type_C"/>
    <property type="match status" value="2"/>
</dbReference>
<reference evidence="9" key="3">
    <citation type="submission" date="2015-06" db="UniProtKB">
        <authorList>
            <consortium name="EnsemblMetazoa"/>
        </authorList>
    </citation>
    <scope>IDENTIFICATION</scope>
</reference>
<dbReference type="SMART" id="SM00231">
    <property type="entry name" value="FA58C"/>
    <property type="match status" value="2"/>
</dbReference>
<dbReference type="PANTHER" id="PTHR46806:SF5">
    <property type="entry name" value="F5_8 TYPE C DOMAIN-CONTAINING PROTEIN"/>
    <property type="match status" value="1"/>
</dbReference>
<evidence type="ECO:0000256" key="2">
    <source>
        <dbReference type="ARBA" id="ARBA00004613"/>
    </source>
</evidence>
<gene>
    <name evidence="8" type="ORF">CAPTEDRAFT_136144</name>
</gene>
<dbReference type="SUPFAM" id="SSF49785">
    <property type="entry name" value="Galactose-binding domain-like"/>
    <property type="match status" value="2"/>
</dbReference>
<dbReference type="GO" id="GO:0012505">
    <property type="term" value="C:endomembrane system"/>
    <property type="evidence" value="ECO:0007669"/>
    <property type="project" value="UniProtKB-SubCell"/>
</dbReference>
<dbReference type="GO" id="GO:0005886">
    <property type="term" value="C:plasma membrane"/>
    <property type="evidence" value="ECO:0007669"/>
    <property type="project" value="TreeGrafter"/>
</dbReference>
<keyword evidence="4" id="KW-0130">Cell adhesion</keyword>
<accession>R7VKY5</accession>
<evidence type="ECO:0000259" key="7">
    <source>
        <dbReference type="PROSITE" id="PS50022"/>
    </source>
</evidence>
<evidence type="ECO:0000256" key="1">
    <source>
        <dbReference type="ARBA" id="ARBA00004184"/>
    </source>
</evidence>
<evidence type="ECO:0000313" key="10">
    <source>
        <dbReference type="Proteomes" id="UP000014760"/>
    </source>
</evidence>
<dbReference type="InterPro" id="IPR008979">
    <property type="entry name" value="Galactose-bd-like_sf"/>
</dbReference>
<dbReference type="FunFam" id="2.60.120.260:FF:000016">
    <property type="entry name" value="Contactin-associated protein-like 4 isoform 1"/>
    <property type="match status" value="2"/>
</dbReference>
<keyword evidence="3" id="KW-0964">Secreted</keyword>
<dbReference type="GO" id="GO:0007155">
    <property type="term" value="P:cell adhesion"/>
    <property type="evidence" value="ECO:0007669"/>
    <property type="project" value="UniProtKB-KW"/>
</dbReference>
<dbReference type="AlphaFoldDB" id="R7VKY5"/>
<sequence>MCFCAIDIGHSPEALVSGDVRVPDARMTASSYVGSNTAPHNARIDSYNGWQPEVHERGEWIQVEFDGLMLVQAVRTKGRHDLDSNRIESYELHFSEDGGNWEAYQEPYGSTKVFEGNTDSATPVEHSLYDPKRAKFVRVFVLTWAVYIGLRFEVYGSHYSGKTCSEMELISGRDRYLLDDDLRASSYINYTTHGPQRSRLNQSTSGDLSGGWVPQHMNDEQWIQVDLGYIVTVKGIAIQGQDQSSNYVTRFKLRYSEDLETWVRHMDPESNTQSEFEGNLDNSHARKVYFKEDFFARGIRLHPSSWQQNIGVRWEIIGCPG</sequence>
<dbReference type="PANTHER" id="PTHR46806">
    <property type="entry name" value="F5/8 TYPE C DOMAIN-CONTAINING PROTEIN"/>
    <property type="match status" value="1"/>
</dbReference>
<evidence type="ECO:0000256" key="5">
    <source>
        <dbReference type="ARBA" id="ARBA00023136"/>
    </source>
</evidence>
<dbReference type="PROSITE" id="PS01285">
    <property type="entry name" value="FA58C_1"/>
    <property type="match status" value="2"/>
</dbReference>
<keyword evidence="10" id="KW-1185">Reference proteome</keyword>
<dbReference type="Gene3D" id="2.60.120.260">
    <property type="entry name" value="Galactose-binding domain-like"/>
    <property type="match status" value="2"/>
</dbReference>
<dbReference type="PROSITE" id="PS50022">
    <property type="entry name" value="FA58C_3"/>
    <property type="match status" value="2"/>
</dbReference>
<dbReference type="OMA" id="RWTIYQD"/>
<evidence type="ECO:0000256" key="4">
    <source>
        <dbReference type="ARBA" id="ARBA00022889"/>
    </source>
</evidence>